<evidence type="ECO:0000313" key="1">
    <source>
        <dbReference type="EMBL" id="CAD6992109.1"/>
    </source>
</evidence>
<accession>A0A811TZG0</accession>
<feature type="non-terminal residue" evidence="1">
    <location>
        <position position="1"/>
    </location>
</feature>
<reference evidence="1" key="1">
    <citation type="submission" date="2020-11" db="EMBL/GenBank/DDBJ databases">
        <authorList>
            <person name="Whitehead M."/>
        </authorList>
    </citation>
    <scope>NUCLEOTIDE SEQUENCE</scope>
    <source>
        <strain evidence="1">EGII</strain>
    </source>
</reference>
<evidence type="ECO:0000313" key="2">
    <source>
        <dbReference type="Proteomes" id="UP000606786"/>
    </source>
</evidence>
<dbReference type="Proteomes" id="UP000606786">
    <property type="component" value="Unassembled WGS sequence"/>
</dbReference>
<organism evidence="1 2">
    <name type="scientific">Ceratitis capitata</name>
    <name type="common">Mediterranean fruit fly</name>
    <name type="synonym">Tephritis capitata</name>
    <dbReference type="NCBI Taxonomy" id="7213"/>
    <lineage>
        <taxon>Eukaryota</taxon>
        <taxon>Metazoa</taxon>
        <taxon>Ecdysozoa</taxon>
        <taxon>Arthropoda</taxon>
        <taxon>Hexapoda</taxon>
        <taxon>Insecta</taxon>
        <taxon>Pterygota</taxon>
        <taxon>Neoptera</taxon>
        <taxon>Endopterygota</taxon>
        <taxon>Diptera</taxon>
        <taxon>Brachycera</taxon>
        <taxon>Muscomorpha</taxon>
        <taxon>Tephritoidea</taxon>
        <taxon>Tephritidae</taxon>
        <taxon>Ceratitis</taxon>
        <taxon>Ceratitis</taxon>
    </lineage>
</organism>
<dbReference type="AlphaFoldDB" id="A0A811TZG0"/>
<comment type="caution">
    <text evidence="1">The sequence shown here is derived from an EMBL/GenBank/DDBJ whole genome shotgun (WGS) entry which is preliminary data.</text>
</comment>
<protein>
    <submittedName>
        <fullName evidence="1">(Mediterranean fruit fly) hypothetical protein</fullName>
    </submittedName>
</protein>
<sequence length="130" mass="14720">MEEQLLFLGHQSLRKSSSHDEKRKNFDRELVDGVLIAVLISSGVAYELLSCGVNVRGFDARPGAYYFGSVMIRAMHTEDAIAAVEHSIEKNTAIPRIIEPLPIQFYLRSDHQMRRTFVESNLKSKSPKDV</sequence>
<name>A0A811TZG0_CERCA</name>
<dbReference type="EMBL" id="CAJHJT010000001">
    <property type="protein sequence ID" value="CAD6992109.1"/>
    <property type="molecule type" value="Genomic_DNA"/>
</dbReference>
<gene>
    <name evidence="1" type="ORF">CCAP1982_LOCUS993</name>
</gene>
<proteinExistence type="predicted"/>
<keyword evidence="2" id="KW-1185">Reference proteome</keyword>